<gene>
    <name evidence="1" type="ORF">CEXT_736211</name>
</gene>
<evidence type="ECO:0000313" key="2">
    <source>
        <dbReference type="Proteomes" id="UP001054945"/>
    </source>
</evidence>
<keyword evidence="2" id="KW-1185">Reference proteome</keyword>
<comment type="caution">
    <text evidence="1">The sequence shown here is derived from an EMBL/GenBank/DDBJ whole genome shotgun (WGS) entry which is preliminary data.</text>
</comment>
<dbReference type="Proteomes" id="UP001054945">
    <property type="component" value="Unassembled WGS sequence"/>
</dbReference>
<sequence>MGSCPRPPTRNTQRESRRFLFVNTLHTGMPKSARLWWCVCPLRDVRNMGEVPEILGSLLPRFKSMRGWFCHELCVLVGRD</sequence>
<proteinExistence type="predicted"/>
<name>A0AAV4MSW8_CAEEX</name>
<accession>A0AAV4MSW8</accession>
<protein>
    <submittedName>
        <fullName evidence="1">Uncharacterized protein</fullName>
    </submittedName>
</protein>
<dbReference type="AlphaFoldDB" id="A0AAV4MSW8"/>
<organism evidence="1 2">
    <name type="scientific">Caerostris extrusa</name>
    <name type="common">Bark spider</name>
    <name type="synonym">Caerostris bankana</name>
    <dbReference type="NCBI Taxonomy" id="172846"/>
    <lineage>
        <taxon>Eukaryota</taxon>
        <taxon>Metazoa</taxon>
        <taxon>Ecdysozoa</taxon>
        <taxon>Arthropoda</taxon>
        <taxon>Chelicerata</taxon>
        <taxon>Arachnida</taxon>
        <taxon>Araneae</taxon>
        <taxon>Araneomorphae</taxon>
        <taxon>Entelegynae</taxon>
        <taxon>Araneoidea</taxon>
        <taxon>Araneidae</taxon>
        <taxon>Caerostris</taxon>
    </lineage>
</organism>
<reference evidence="1 2" key="1">
    <citation type="submission" date="2021-06" db="EMBL/GenBank/DDBJ databases">
        <title>Caerostris extrusa draft genome.</title>
        <authorList>
            <person name="Kono N."/>
            <person name="Arakawa K."/>
        </authorList>
    </citation>
    <scope>NUCLEOTIDE SEQUENCE [LARGE SCALE GENOMIC DNA]</scope>
</reference>
<evidence type="ECO:0000313" key="1">
    <source>
        <dbReference type="EMBL" id="GIX73964.1"/>
    </source>
</evidence>
<dbReference type="EMBL" id="BPLR01020011">
    <property type="protein sequence ID" value="GIX73964.1"/>
    <property type="molecule type" value="Genomic_DNA"/>
</dbReference>